<dbReference type="InterPro" id="IPR000850">
    <property type="entry name" value="Adenylat/UMP-CMP_kin"/>
</dbReference>
<dbReference type="CDD" id="cd01428">
    <property type="entry name" value="ADK"/>
    <property type="match status" value="1"/>
</dbReference>
<keyword evidence="7" id="KW-1185">Reference proteome</keyword>
<proteinExistence type="inferred from homology"/>
<dbReference type="FunFam" id="3.40.50.300:FF:000106">
    <property type="entry name" value="Adenylate kinase mitochondrial"/>
    <property type="match status" value="1"/>
</dbReference>
<dbReference type="Gene3D" id="3.40.50.300">
    <property type="entry name" value="P-loop containing nucleotide triphosphate hydrolases"/>
    <property type="match status" value="1"/>
</dbReference>
<dbReference type="SUPFAM" id="SSF52540">
    <property type="entry name" value="P-loop containing nucleoside triphosphate hydrolases"/>
    <property type="match status" value="1"/>
</dbReference>
<dbReference type="AlphaFoldDB" id="A0A316V6S4"/>
<dbReference type="PANTHER" id="PTHR23359">
    <property type="entry name" value="NUCLEOTIDE KINASE"/>
    <property type="match status" value="1"/>
</dbReference>
<dbReference type="NCBIfam" id="TIGR01351">
    <property type="entry name" value="adk"/>
    <property type="match status" value="1"/>
</dbReference>
<evidence type="ECO:0000313" key="7">
    <source>
        <dbReference type="Proteomes" id="UP000245884"/>
    </source>
</evidence>
<dbReference type="InterPro" id="IPR033690">
    <property type="entry name" value="Adenylat_kinase_CS"/>
</dbReference>
<dbReference type="EMBL" id="KZ819662">
    <property type="protein sequence ID" value="PWN31155.1"/>
    <property type="molecule type" value="Genomic_DNA"/>
</dbReference>
<reference evidence="6 7" key="1">
    <citation type="journal article" date="2018" name="Mol. Biol. Evol.">
        <title>Broad Genomic Sampling Reveals a Smut Pathogenic Ancestry of the Fungal Clade Ustilaginomycotina.</title>
        <authorList>
            <person name="Kijpornyongpan T."/>
            <person name="Mondo S.J."/>
            <person name="Barry K."/>
            <person name="Sandor L."/>
            <person name="Lee J."/>
            <person name="Lipzen A."/>
            <person name="Pangilinan J."/>
            <person name="LaButti K."/>
            <person name="Hainaut M."/>
            <person name="Henrissat B."/>
            <person name="Grigoriev I.V."/>
            <person name="Spatafora J.W."/>
            <person name="Aime M.C."/>
        </authorList>
    </citation>
    <scope>NUCLEOTIDE SEQUENCE [LARGE SCALE GENOMIC DNA]</scope>
    <source>
        <strain evidence="6 7">MCA 5214</strain>
    </source>
</reference>
<keyword evidence="3 4" id="KW-0418">Kinase</keyword>
<dbReference type="OrthoDB" id="439792at2759"/>
<dbReference type="GeneID" id="37027180"/>
<dbReference type="Proteomes" id="UP000245884">
    <property type="component" value="Unassembled WGS sequence"/>
</dbReference>
<dbReference type="InterPro" id="IPR006259">
    <property type="entry name" value="Adenyl_kin_sub"/>
</dbReference>
<dbReference type="InterPro" id="IPR027417">
    <property type="entry name" value="P-loop_NTPase"/>
</dbReference>
<protein>
    <submittedName>
        <fullName evidence="6">ADK-domain-containing protein</fullName>
    </submittedName>
</protein>
<dbReference type="PROSITE" id="PS00113">
    <property type="entry name" value="ADENYLATE_KINASE"/>
    <property type="match status" value="1"/>
</dbReference>
<dbReference type="Pfam" id="PF00406">
    <property type="entry name" value="ADK"/>
    <property type="match status" value="1"/>
</dbReference>
<evidence type="ECO:0000256" key="1">
    <source>
        <dbReference type="ARBA" id="ARBA00022679"/>
    </source>
</evidence>
<dbReference type="Pfam" id="PF05191">
    <property type="entry name" value="ADK_lid"/>
    <property type="match status" value="1"/>
</dbReference>
<evidence type="ECO:0000256" key="2">
    <source>
        <dbReference type="ARBA" id="ARBA00022741"/>
    </source>
</evidence>
<dbReference type="GO" id="GO:0004017">
    <property type="term" value="F:AMP kinase activity"/>
    <property type="evidence" value="ECO:0007669"/>
    <property type="project" value="InterPro"/>
</dbReference>
<evidence type="ECO:0000256" key="4">
    <source>
        <dbReference type="RuleBase" id="RU003330"/>
    </source>
</evidence>
<evidence type="ECO:0000313" key="6">
    <source>
        <dbReference type="EMBL" id="PWN31155.1"/>
    </source>
</evidence>
<dbReference type="InterPro" id="IPR007862">
    <property type="entry name" value="Adenylate_kinase_lid-dom"/>
</dbReference>
<evidence type="ECO:0000256" key="3">
    <source>
        <dbReference type="ARBA" id="ARBA00022777"/>
    </source>
</evidence>
<sequence length="233" mass="25686">MLLVGSPGSGKGTLSSLLSRTFPTLTTISAGDLLRSHISRRTPLGIEAESVVSSGSLMPDETMMRMVGSAVRELGAGNWLLDGFPRTSGQARLLDAALEEQGKALNLVVNLDVPESVILARILDRWVHPASGRVYNLSYNPPKRAGMDDETGEPLVQRSDDNEATFRSRLEAFKGQTGPMIRHFAEMSKRFGAREELGDQERAYVSLRGETSKEIWPKLKAVMRERYAQEALR</sequence>
<dbReference type="GO" id="GO:0005524">
    <property type="term" value="F:ATP binding"/>
    <property type="evidence" value="ECO:0007669"/>
    <property type="project" value="InterPro"/>
</dbReference>
<dbReference type="STRING" id="1569628.A0A316V6S4"/>
<feature type="domain" description="Adenylate kinase active site lid" evidence="5">
    <location>
        <begin position="125"/>
        <end position="160"/>
    </location>
</feature>
<keyword evidence="2" id="KW-0547">Nucleotide-binding</keyword>
<accession>A0A316V6S4</accession>
<dbReference type="PRINTS" id="PR00094">
    <property type="entry name" value="ADENYLTKNASE"/>
</dbReference>
<name>A0A316V6S4_9BASI</name>
<evidence type="ECO:0000259" key="5">
    <source>
        <dbReference type="Pfam" id="PF05191"/>
    </source>
</evidence>
<organism evidence="6 7">
    <name type="scientific">Jaminaea rosea</name>
    <dbReference type="NCBI Taxonomy" id="1569628"/>
    <lineage>
        <taxon>Eukaryota</taxon>
        <taxon>Fungi</taxon>
        <taxon>Dikarya</taxon>
        <taxon>Basidiomycota</taxon>
        <taxon>Ustilaginomycotina</taxon>
        <taxon>Exobasidiomycetes</taxon>
        <taxon>Microstromatales</taxon>
        <taxon>Microstromatales incertae sedis</taxon>
        <taxon>Jaminaea</taxon>
    </lineage>
</organism>
<gene>
    <name evidence="6" type="ORF">BDZ90DRAFT_230148</name>
</gene>
<keyword evidence="1 4" id="KW-0808">Transferase</keyword>
<dbReference type="RefSeq" id="XP_025365767.1">
    <property type="nucleotide sequence ID" value="XM_025505357.1"/>
</dbReference>
<dbReference type="HAMAP" id="MF_00235">
    <property type="entry name" value="Adenylate_kinase_Adk"/>
    <property type="match status" value="1"/>
</dbReference>
<comment type="similarity">
    <text evidence="4">Belongs to the adenylate kinase family.</text>
</comment>